<dbReference type="GO" id="GO:0003677">
    <property type="term" value="F:DNA binding"/>
    <property type="evidence" value="ECO:0007669"/>
    <property type="project" value="UniProtKB-KW"/>
</dbReference>
<protein>
    <submittedName>
        <fullName evidence="6">LysR family transcriptional regulator</fullName>
    </submittedName>
</protein>
<dbReference type="Proteomes" id="UP000035963">
    <property type="component" value="Unassembled WGS sequence"/>
</dbReference>
<dbReference type="RefSeq" id="WP_047898055.1">
    <property type="nucleotide sequence ID" value="NZ_AEJF01000257.1"/>
</dbReference>
<dbReference type="Pfam" id="PF03466">
    <property type="entry name" value="LysR_substrate"/>
    <property type="match status" value="1"/>
</dbReference>
<organism evidence="6 7">
    <name type="scientific">Caballeronia mineralivorans PML1(12)</name>
    <dbReference type="NCBI Taxonomy" id="908627"/>
    <lineage>
        <taxon>Bacteria</taxon>
        <taxon>Pseudomonadati</taxon>
        <taxon>Pseudomonadota</taxon>
        <taxon>Betaproteobacteria</taxon>
        <taxon>Burkholderiales</taxon>
        <taxon>Burkholderiaceae</taxon>
        <taxon>Caballeronia</taxon>
    </lineage>
</organism>
<name>A0A0J1CI62_9BURK</name>
<dbReference type="PROSITE" id="PS50931">
    <property type="entry name" value="HTH_LYSR"/>
    <property type="match status" value="1"/>
</dbReference>
<dbReference type="InterPro" id="IPR036388">
    <property type="entry name" value="WH-like_DNA-bd_sf"/>
</dbReference>
<dbReference type="GO" id="GO:0003700">
    <property type="term" value="F:DNA-binding transcription factor activity"/>
    <property type="evidence" value="ECO:0007669"/>
    <property type="project" value="InterPro"/>
</dbReference>
<evidence type="ECO:0000259" key="5">
    <source>
        <dbReference type="PROSITE" id="PS50931"/>
    </source>
</evidence>
<dbReference type="PRINTS" id="PR00039">
    <property type="entry name" value="HTHLYSR"/>
</dbReference>
<dbReference type="PANTHER" id="PTHR30419">
    <property type="entry name" value="HTH-TYPE TRANSCRIPTIONAL REGULATOR YBHD"/>
    <property type="match status" value="1"/>
</dbReference>
<keyword evidence="3" id="KW-0238">DNA-binding</keyword>
<evidence type="ECO:0000313" key="7">
    <source>
        <dbReference type="Proteomes" id="UP000035963"/>
    </source>
</evidence>
<dbReference type="FunFam" id="1.10.10.10:FF:000001">
    <property type="entry name" value="LysR family transcriptional regulator"/>
    <property type="match status" value="1"/>
</dbReference>
<keyword evidence="7" id="KW-1185">Reference proteome</keyword>
<evidence type="ECO:0000256" key="1">
    <source>
        <dbReference type="ARBA" id="ARBA00009437"/>
    </source>
</evidence>
<evidence type="ECO:0000313" key="6">
    <source>
        <dbReference type="EMBL" id="KLU20430.1"/>
    </source>
</evidence>
<dbReference type="PATRIC" id="fig|908627.4.peg.9314"/>
<dbReference type="CDD" id="cd08440">
    <property type="entry name" value="PBP2_LTTR_like_4"/>
    <property type="match status" value="1"/>
</dbReference>
<dbReference type="PANTHER" id="PTHR30419:SF14">
    <property type="entry name" value="LYSR FAMILY TRANSCRIPTIONAL REGULATOR"/>
    <property type="match status" value="1"/>
</dbReference>
<sequence>MSRVLNVTLRQLRVFIEVAKLQSFSRAGDEIGLTQSAVSRCVRELEGEIGLKLVDRTTREVQLTDVGTNLVGSVSRLLSDLDEALNEIRDLGQQRRGRVIVAASPTVACRLMPLVIAACVREFPLISLGLRDDLQSDVLRKVKSGEVDFGVAIGPYANDDLYGEVVMTDSFCAVARRDHPLAAAREVPWAALSGERLVMLDHASGSRPIIDAVLREHHVIADVVQELGHSATVFGLVEAGVGISVLPWLALPLPANSSLVALPLVPRVERTVELVRRRDRSLSPAAESVWGLVAGLPKRIEELD</sequence>
<evidence type="ECO:0000256" key="3">
    <source>
        <dbReference type="ARBA" id="ARBA00023125"/>
    </source>
</evidence>
<dbReference type="InterPro" id="IPR050950">
    <property type="entry name" value="HTH-type_LysR_regulators"/>
</dbReference>
<gene>
    <name evidence="6" type="ORF">EOS_41455</name>
</gene>
<reference evidence="6 7" key="1">
    <citation type="journal article" date="2015" name="Genome Announc.">
        <title>Draft Genome Sequence of Burkholderia sp. Strain PML1(12), an Ectomycorrhizosphere-Inhabiting Bacterium with Effective Mineral-Weathering Ability.</title>
        <authorList>
            <person name="Uroz S."/>
            <person name="Oger P."/>
        </authorList>
    </citation>
    <scope>NUCLEOTIDE SEQUENCE [LARGE SCALE GENOMIC DNA]</scope>
    <source>
        <strain evidence="7">PML1(12)</strain>
    </source>
</reference>
<dbReference type="AlphaFoldDB" id="A0A0J1CI62"/>
<dbReference type="Gene3D" id="3.40.190.290">
    <property type="match status" value="1"/>
</dbReference>
<dbReference type="SUPFAM" id="SSF53850">
    <property type="entry name" value="Periplasmic binding protein-like II"/>
    <property type="match status" value="1"/>
</dbReference>
<comment type="caution">
    <text evidence="6">The sequence shown here is derived from an EMBL/GenBank/DDBJ whole genome shotgun (WGS) entry which is preliminary data.</text>
</comment>
<proteinExistence type="inferred from homology"/>
<keyword evidence="4" id="KW-0804">Transcription</keyword>
<dbReference type="Pfam" id="PF00126">
    <property type="entry name" value="HTH_1"/>
    <property type="match status" value="1"/>
</dbReference>
<comment type="similarity">
    <text evidence="1">Belongs to the LysR transcriptional regulatory family.</text>
</comment>
<dbReference type="EMBL" id="AEJF01000257">
    <property type="protein sequence ID" value="KLU20430.1"/>
    <property type="molecule type" value="Genomic_DNA"/>
</dbReference>
<evidence type="ECO:0000256" key="2">
    <source>
        <dbReference type="ARBA" id="ARBA00023015"/>
    </source>
</evidence>
<keyword evidence="2" id="KW-0805">Transcription regulation</keyword>
<accession>A0A0J1CI62</accession>
<dbReference type="GO" id="GO:0005829">
    <property type="term" value="C:cytosol"/>
    <property type="evidence" value="ECO:0007669"/>
    <property type="project" value="TreeGrafter"/>
</dbReference>
<evidence type="ECO:0000256" key="4">
    <source>
        <dbReference type="ARBA" id="ARBA00023163"/>
    </source>
</evidence>
<dbReference type="InterPro" id="IPR000847">
    <property type="entry name" value="LysR_HTH_N"/>
</dbReference>
<dbReference type="InterPro" id="IPR005119">
    <property type="entry name" value="LysR_subst-bd"/>
</dbReference>
<feature type="domain" description="HTH lysR-type" evidence="5">
    <location>
        <begin position="7"/>
        <end position="64"/>
    </location>
</feature>
<dbReference type="InterPro" id="IPR036390">
    <property type="entry name" value="WH_DNA-bd_sf"/>
</dbReference>
<dbReference type="Gene3D" id="1.10.10.10">
    <property type="entry name" value="Winged helix-like DNA-binding domain superfamily/Winged helix DNA-binding domain"/>
    <property type="match status" value="1"/>
</dbReference>
<dbReference type="SUPFAM" id="SSF46785">
    <property type="entry name" value="Winged helix' DNA-binding domain"/>
    <property type="match status" value="1"/>
</dbReference>
<dbReference type="OrthoDB" id="8437302at2"/>